<proteinExistence type="predicted"/>
<dbReference type="OrthoDB" id="982592at2"/>
<protein>
    <recommendedName>
        <fullName evidence="2">TonB-dependent receptor plug domain-containing protein</fullName>
    </recommendedName>
</protein>
<reference evidence="3 4" key="1">
    <citation type="submission" date="2016-01" db="EMBL/GenBank/DDBJ databases">
        <title>Genome sequencing of Roseivirga echinicomitans KMM 6058.</title>
        <authorList>
            <person name="Selvaratnam C."/>
            <person name="Thevarajoo S."/>
            <person name="Goh K.M."/>
            <person name="Ee R."/>
            <person name="Chan K.-G."/>
            <person name="Chong C.S."/>
        </authorList>
    </citation>
    <scope>NUCLEOTIDE SEQUENCE [LARGE SCALE GENOMIC DNA]</scope>
    <source>
        <strain evidence="3 4">KMM 6058</strain>
    </source>
</reference>
<dbReference type="RefSeq" id="WP_068412315.1">
    <property type="nucleotide sequence ID" value="NZ_LRDB01000003.1"/>
</dbReference>
<dbReference type="PROSITE" id="PS51257">
    <property type="entry name" value="PROKAR_LIPOPROTEIN"/>
    <property type="match status" value="1"/>
</dbReference>
<dbReference type="STRING" id="296218.AWN68_14220"/>
<dbReference type="SUPFAM" id="SSF56935">
    <property type="entry name" value="Porins"/>
    <property type="match status" value="1"/>
</dbReference>
<evidence type="ECO:0000313" key="4">
    <source>
        <dbReference type="Proteomes" id="UP000075615"/>
    </source>
</evidence>
<name>A0A150XUR4_9BACT</name>
<feature type="domain" description="TonB-dependent receptor plug" evidence="2">
    <location>
        <begin position="39"/>
        <end position="130"/>
    </location>
</feature>
<comment type="caution">
    <text evidence="3">The sequence shown here is derived from an EMBL/GenBank/DDBJ whole genome shotgun (WGS) entry which is preliminary data.</text>
</comment>
<sequence length="143" mass="15485">MKYLTKTIVIFSILLFGSSCAKNMQNSRTRAPEKDYSIYQTLGDALQSIGTLKVTGQGGMYTVNLIAGRYANSNLMSNPGSVLYVINGIDRSKDYGAASSLVTPKDIISIRVLNGPEAVMRWGERGTGGVVLITTKEKEPDNT</sequence>
<evidence type="ECO:0000259" key="2">
    <source>
        <dbReference type="Pfam" id="PF07715"/>
    </source>
</evidence>
<dbReference type="InterPro" id="IPR012910">
    <property type="entry name" value="Plug_dom"/>
</dbReference>
<gene>
    <name evidence="3" type="ORF">AWN68_14220</name>
</gene>
<evidence type="ECO:0000313" key="3">
    <source>
        <dbReference type="EMBL" id="KYG82414.1"/>
    </source>
</evidence>
<organism evidence="3 4">
    <name type="scientific">Roseivirga echinicomitans</name>
    <dbReference type="NCBI Taxonomy" id="296218"/>
    <lineage>
        <taxon>Bacteria</taxon>
        <taxon>Pseudomonadati</taxon>
        <taxon>Bacteroidota</taxon>
        <taxon>Cytophagia</taxon>
        <taxon>Cytophagales</taxon>
        <taxon>Roseivirgaceae</taxon>
        <taxon>Roseivirga</taxon>
    </lineage>
</organism>
<evidence type="ECO:0000256" key="1">
    <source>
        <dbReference type="SAM" id="SignalP"/>
    </source>
</evidence>
<dbReference type="EMBL" id="LRDB01000003">
    <property type="protein sequence ID" value="KYG82414.1"/>
    <property type="molecule type" value="Genomic_DNA"/>
</dbReference>
<feature type="signal peptide" evidence="1">
    <location>
        <begin position="1"/>
        <end position="21"/>
    </location>
</feature>
<keyword evidence="4" id="KW-1185">Reference proteome</keyword>
<keyword evidence="1" id="KW-0732">Signal</keyword>
<dbReference type="InterPro" id="IPR037066">
    <property type="entry name" value="Plug_dom_sf"/>
</dbReference>
<accession>A0A150XUR4</accession>
<dbReference type="Pfam" id="PF07715">
    <property type="entry name" value="Plug"/>
    <property type="match status" value="1"/>
</dbReference>
<dbReference type="Gene3D" id="2.170.130.10">
    <property type="entry name" value="TonB-dependent receptor, plug domain"/>
    <property type="match status" value="1"/>
</dbReference>
<feature type="chain" id="PRO_5007575245" description="TonB-dependent receptor plug domain-containing protein" evidence="1">
    <location>
        <begin position="22"/>
        <end position="143"/>
    </location>
</feature>
<dbReference type="AlphaFoldDB" id="A0A150XUR4"/>
<dbReference type="Proteomes" id="UP000075615">
    <property type="component" value="Unassembled WGS sequence"/>
</dbReference>